<organism evidence="2 3">
    <name type="scientific">Nibrella saemangeumensis</name>
    <dbReference type="NCBI Taxonomy" id="1084526"/>
    <lineage>
        <taxon>Bacteria</taxon>
        <taxon>Pseudomonadati</taxon>
        <taxon>Bacteroidota</taxon>
        <taxon>Cytophagia</taxon>
        <taxon>Cytophagales</taxon>
        <taxon>Spirosomataceae</taxon>
        <taxon>Nibrella</taxon>
    </lineage>
</organism>
<dbReference type="Gene3D" id="2.30.30.40">
    <property type="entry name" value="SH3 Domains"/>
    <property type="match status" value="1"/>
</dbReference>
<accession>A0ABP8MD67</accession>
<reference evidence="3" key="1">
    <citation type="journal article" date="2019" name="Int. J. Syst. Evol. Microbiol.">
        <title>The Global Catalogue of Microorganisms (GCM) 10K type strain sequencing project: providing services to taxonomists for standard genome sequencing and annotation.</title>
        <authorList>
            <consortium name="The Broad Institute Genomics Platform"/>
            <consortium name="The Broad Institute Genome Sequencing Center for Infectious Disease"/>
            <person name="Wu L."/>
            <person name="Ma J."/>
        </authorList>
    </citation>
    <scope>NUCLEOTIDE SEQUENCE [LARGE SCALE GENOMIC DNA]</scope>
    <source>
        <strain evidence="3">JCM 17927</strain>
    </source>
</reference>
<keyword evidence="1" id="KW-0812">Transmembrane</keyword>
<proteinExistence type="predicted"/>
<protein>
    <recommendedName>
        <fullName evidence="4">SH3b domain-containing protein</fullName>
    </recommendedName>
</protein>
<name>A0ABP8MD67_9BACT</name>
<evidence type="ECO:0000313" key="3">
    <source>
        <dbReference type="Proteomes" id="UP001501175"/>
    </source>
</evidence>
<gene>
    <name evidence="2" type="ORF">GCM10023189_07070</name>
</gene>
<feature type="transmembrane region" description="Helical" evidence="1">
    <location>
        <begin position="47"/>
        <end position="67"/>
    </location>
</feature>
<evidence type="ECO:0000313" key="2">
    <source>
        <dbReference type="EMBL" id="GAA4448751.1"/>
    </source>
</evidence>
<evidence type="ECO:0000256" key="1">
    <source>
        <dbReference type="SAM" id="Phobius"/>
    </source>
</evidence>
<sequence length="150" mass="16977">MLMLATLQSGPLSVASNLADNIVSESNENNYKTGTSGEQSIIPKTNYTTVTTPILLFVIGILIMVIIKKGYFDNINKQVSNYEWKVTDRTEVYSRPNINSQVIRIAEKDKGFNSIRETKYFIEVKLDENEQNGQTGFIRKTFLNKTQTGE</sequence>
<keyword evidence="3" id="KW-1185">Reference proteome</keyword>
<keyword evidence="1" id="KW-0472">Membrane</keyword>
<dbReference type="EMBL" id="BAABHD010000005">
    <property type="protein sequence ID" value="GAA4448751.1"/>
    <property type="molecule type" value="Genomic_DNA"/>
</dbReference>
<comment type="caution">
    <text evidence="2">The sequence shown here is derived from an EMBL/GenBank/DDBJ whole genome shotgun (WGS) entry which is preliminary data.</text>
</comment>
<keyword evidence="1" id="KW-1133">Transmembrane helix</keyword>
<evidence type="ECO:0008006" key="4">
    <source>
        <dbReference type="Google" id="ProtNLM"/>
    </source>
</evidence>
<dbReference type="Proteomes" id="UP001501175">
    <property type="component" value="Unassembled WGS sequence"/>
</dbReference>